<dbReference type="Pfam" id="PF13236">
    <property type="entry name" value="CLU"/>
    <property type="match status" value="1"/>
</dbReference>
<dbReference type="Pfam" id="PF12807">
    <property type="entry name" value="eIF3_p135"/>
    <property type="match status" value="1"/>
</dbReference>
<dbReference type="InterPro" id="IPR025697">
    <property type="entry name" value="CLU_dom"/>
</dbReference>
<feature type="coiled-coil region" evidence="2">
    <location>
        <begin position="10"/>
        <end position="54"/>
    </location>
</feature>
<dbReference type="RefSeq" id="XP_001013262.2">
    <property type="nucleotide sequence ID" value="XM_001013262.2"/>
</dbReference>
<dbReference type="SUPFAM" id="SSF48452">
    <property type="entry name" value="TPR-like"/>
    <property type="match status" value="1"/>
</dbReference>
<dbReference type="InterPro" id="IPR027523">
    <property type="entry name" value="CLU_prot"/>
</dbReference>
<dbReference type="InterPro" id="IPR011990">
    <property type="entry name" value="TPR-like_helical_dom_sf"/>
</dbReference>
<dbReference type="Proteomes" id="UP000009168">
    <property type="component" value="Unassembled WGS sequence"/>
</dbReference>
<keyword evidence="1" id="KW-0963">Cytoplasm</keyword>
<protein>
    <submittedName>
        <fullName evidence="5">Tetratricopeptide repeat protein</fullName>
    </submittedName>
</protein>
<dbReference type="eggNOG" id="ENOG502QWAU">
    <property type="taxonomic scope" value="Eukaryota"/>
</dbReference>
<feature type="domain" description="Clu" evidence="4">
    <location>
        <begin position="310"/>
        <end position="623"/>
    </location>
</feature>
<dbReference type="CDD" id="cd15466">
    <property type="entry name" value="CLU-central"/>
    <property type="match status" value="1"/>
</dbReference>
<dbReference type="Gene3D" id="1.25.40.10">
    <property type="entry name" value="Tetratricopeptide repeat domain"/>
    <property type="match status" value="1"/>
</dbReference>
<evidence type="ECO:0000313" key="5">
    <source>
        <dbReference type="EMBL" id="EAR93017.2"/>
    </source>
</evidence>
<name>Q239F3_TETTS</name>
<dbReference type="InterPro" id="IPR033646">
    <property type="entry name" value="CLU-central"/>
</dbReference>
<evidence type="ECO:0000256" key="3">
    <source>
        <dbReference type="SAM" id="MobiDB-lite"/>
    </source>
</evidence>
<keyword evidence="6" id="KW-1185">Reference proteome</keyword>
<accession>Q239F3</accession>
<reference evidence="6" key="1">
    <citation type="journal article" date="2006" name="PLoS Biol.">
        <title>Macronuclear genome sequence of the ciliate Tetrahymena thermophila, a model eukaryote.</title>
        <authorList>
            <person name="Eisen J.A."/>
            <person name="Coyne R.S."/>
            <person name="Wu M."/>
            <person name="Wu D."/>
            <person name="Thiagarajan M."/>
            <person name="Wortman J.R."/>
            <person name="Badger J.H."/>
            <person name="Ren Q."/>
            <person name="Amedeo P."/>
            <person name="Jones K.M."/>
            <person name="Tallon L.J."/>
            <person name="Delcher A.L."/>
            <person name="Salzberg S.L."/>
            <person name="Silva J.C."/>
            <person name="Haas B.J."/>
            <person name="Majoros W.H."/>
            <person name="Farzad M."/>
            <person name="Carlton J.M."/>
            <person name="Smith R.K. Jr."/>
            <person name="Garg J."/>
            <person name="Pearlman R.E."/>
            <person name="Karrer K.M."/>
            <person name="Sun L."/>
            <person name="Manning G."/>
            <person name="Elde N.C."/>
            <person name="Turkewitz A.P."/>
            <person name="Asai D.J."/>
            <person name="Wilkes D.E."/>
            <person name="Wang Y."/>
            <person name="Cai H."/>
            <person name="Collins K."/>
            <person name="Stewart B.A."/>
            <person name="Lee S.R."/>
            <person name="Wilamowska K."/>
            <person name="Weinberg Z."/>
            <person name="Ruzzo W.L."/>
            <person name="Wloga D."/>
            <person name="Gaertig J."/>
            <person name="Frankel J."/>
            <person name="Tsao C.-C."/>
            <person name="Gorovsky M.A."/>
            <person name="Keeling P.J."/>
            <person name="Waller R.F."/>
            <person name="Patron N.J."/>
            <person name="Cherry J.M."/>
            <person name="Stover N.A."/>
            <person name="Krieger C.J."/>
            <person name="del Toro C."/>
            <person name="Ryder H.F."/>
            <person name="Williamson S.C."/>
            <person name="Barbeau R.A."/>
            <person name="Hamilton E.P."/>
            <person name="Orias E."/>
        </authorList>
    </citation>
    <scope>NUCLEOTIDE SEQUENCE [LARGE SCALE GENOMIC DNA]</scope>
    <source>
        <strain evidence="6">SB210</strain>
    </source>
</reference>
<evidence type="ECO:0000256" key="1">
    <source>
        <dbReference type="ARBA" id="ARBA00022490"/>
    </source>
</evidence>
<dbReference type="OrthoDB" id="626167at2759"/>
<feature type="region of interest" description="Disordered" evidence="3">
    <location>
        <begin position="938"/>
        <end position="964"/>
    </location>
</feature>
<evidence type="ECO:0000313" key="6">
    <source>
        <dbReference type="Proteomes" id="UP000009168"/>
    </source>
</evidence>
<dbReference type="KEGG" id="tet:TTHERM_00448610"/>
<dbReference type="EMBL" id="GG662738">
    <property type="protein sequence ID" value="EAR93017.2"/>
    <property type="molecule type" value="Genomic_DNA"/>
</dbReference>
<feature type="region of interest" description="Disordered" evidence="3">
    <location>
        <begin position="220"/>
        <end position="240"/>
    </location>
</feature>
<dbReference type="SMART" id="SM00028">
    <property type="entry name" value="TPR"/>
    <property type="match status" value="4"/>
</dbReference>
<evidence type="ECO:0000256" key="2">
    <source>
        <dbReference type="SAM" id="Coils"/>
    </source>
</evidence>
<sequence>MIDTEQEEYIKEQIRERQEIKAQEEKIKQAFALYQLQNQENQQMNEKIQEQKGQNFKFASVVNKQSHTGILSHKRLLVLYNGYLAYYSKVSPDGYTEGRPEDIVEPVKQCVSIYNIQKCYPLGNKLVVEFQSAHKKRKIRLSQENPQALQQQQTIKPQQSIKPGKCSKWIFTSENEDIKKKWDRLINRAKEPPQYVNLEDEYKKKREEEDKLRQQIEKEKEKLNQLKQEQERRRMEKEEEIRKQNELKKLELQQDELDKLLREEEEERKRKQAEAERQLLEEQRREEERLRNLELEEKERQLKELLYQKQLEEELIKKKKLEQIKKQQMLDEINNQWMYRYLQALEVNSISNDQGISYEEILIKGKFIYSVINDFKNKALDIAKVIINDMLMPQENQVYYPVPENQYEEYFTHHPHIENSLFRVYYQENIAFKIAISNMKDSFINDQATQQQEQVSVYYEEAIKHLVNEFRALNTLNNVVIQELQSNPNFSLRVPLACLIEFKGLVVLALSIPCIDPNISDSSTLLKGYNNQDQFININQDQNLSKDLRRVAEVLNLKVHKVNEIEEVELCSTIQVHTKSNNDYDELRNCENVDNIKEFAPQNLNIYFILKCGNLLPLDINLDSEMTHPHHKLRPEFLQSYNMPLNSDGLVTEGNDEIDELELSNASQYLRNEQILKLVQQFENLDILPLDSLSLSQAFHENGINMRYLGEVYNQSTLPHLKEICQVEIVARICKKIIRNKIFDSIIQKQEEVQKEFSRFEMSQNKSRLSNSSRITSKPFASDILNYQKELKYQFQLNVEQQIIENLLDFLNLLLGSGQETEFFWSSIINKQALHDYGCQVNKQDIIKGALLHSLKYHCKIDFAFDQDTGIFEQINPLRKDQIFGFIPSVKLFDMKFLDINKEGDLYKKHMKAGQNEQALQSINLKINIVSWLQQNNTEQQNQQQQNQQQQNQNFSTMSNQQNQISQNQQQDQNLLFEQIRLLSDQSELLLNFFNFEDSTLKAVQALDLSPIAHICQVKCLGNIMRTKLVKSDNQKAMECFDRAVQIIEFHLGPFHPLHTILYSLLGCFYSQKKYYEEALALYRSSLINSKKSLGDFHTHTAEVYKDIGVLYMQMSMNDESFISFEQSYKIYIQCKKSDTIAFAEVCYYLATVCLIQSKFEECQTYSLKSIRIYEIHHETQLKKLIDSLLILCRALEIIRDHEKCLENADLIWNLTKNLDLAEQNNVYEQVIKIILQVFVSNMQLEKVNLLNTLTQCIDDQIQEVKSGVNYIGFDNQLQTQGQNYILEQINVGVYNSIEEFVNVTLHTICRNLEYLYSVSFFDNYKENIFSIEDPNLKIAFENYEHIQMFVSYLFMADILKRY</sequence>
<dbReference type="PANTHER" id="PTHR12601">
    <property type="entry name" value="EUKARYOTIC TRANSLATION INITIATION FACTOR 3 SUBUNIT EIF-3"/>
    <property type="match status" value="1"/>
</dbReference>
<proteinExistence type="predicted"/>
<evidence type="ECO:0000259" key="4">
    <source>
        <dbReference type="PROSITE" id="PS51823"/>
    </source>
</evidence>
<organism evidence="5 6">
    <name type="scientific">Tetrahymena thermophila (strain SB210)</name>
    <dbReference type="NCBI Taxonomy" id="312017"/>
    <lineage>
        <taxon>Eukaryota</taxon>
        <taxon>Sar</taxon>
        <taxon>Alveolata</taxon>
        <taxon>Ciliophora</taxon>
        <taxon>Intramacronucleata</taxon>
        <taxon>Oligohymenophorea</taxon>
        <taxon>Hymenostomatida</taxon>
        <taxon>Tetrahymenina</taxon>
        <taxon>Tetrahymenidae</taxon>
        <taxon>Tetrahymena</taxon>
    </lineage>
</organism>
<dbReference type="InterPro" id="IPR019734">
    <property type="entry name" value="TPR_rpt"/>
</dbReference>
<dbReference type="GeneID" id="7824537"/>
<keyword evidence="2" id="KW-0175">Coiled coil</keyword>
<dbReference type="InParanoid" id="Q239F3"/>
<gene>
    <name evidence="5" type="ORF">TTHERM_00448610</name>
</gene>
<dbReference type="PROSITE" id="PS51823">
    <property type="entry name" value="CLU"/>
    <property type="match status" value="1"/>
</dbReference>
<dbReference type="HOGENOM" id="CLU_252550_0_0_1"/>